<comment type="caution">
    <text evidence="5">The sequence shown here is derived from an EMBL/GenBank/DDBJ whole genome shotgun (WGS) entry which is preliminary data.</text>
</comment>
<dbReference type="EC" id="6.3.3.2" evidence="4"/>
<keyword evidence="2 4" id="KW-0547">Nucleotide-binding</keyword>
<keyword evidence="4" id="KW-0479">Metal-binding</keyword>
<accession>A0ABS8D3K2</accession>
<protein>
    <recommendedName>
        <fullName evidence="4">5-formyltetrahydrofolate cyclo-ligase</fullName>
        <ecNumber evidence="4">6.3.3.2</ecNumber>
    </recommendedName>
</protein>
<dbReference type="PANTHER" id="PTHR23407:SF1">
    <property type="entry name" value="5-FORMYLTETRAHYDROFOLATE CYCLO-LIGASE"/>
    <property type="match status" value="1"/>
</dbReference>
<gene>
    <name evidence="5" type="ORF">LIN78_04195</name>
</gene>
<keyword evidence="5" id="KW-0436">Ligase</keyword>
<dbReference type="InterPro" id="IPR037171">
    <property type="entry name" value="NagB/RpiA_transferase-like"/>
</dbReference>
<evidence type="ECO:0000256" key="4">
    <source>
        <dbReference type="RuleBase" id="RU361279"/>
    </source>
</evidence>
<comment type="cofactor">
    <cofactor evidence="4">
        <name>Mg(2+)</name>
        <dbReference type="ChEBI" id="CHEBI:18420"/>
    </cofactor>
</comment>
<dbReference type="NCBIfam" id="TIGR02727">
    <property type="entry name" value="MTHFS_bact"/>
    <property type="match status" value="1"/>
</dbReference>
<comment type="similarity">
    <text evidence="1 4">Belongs to the 5-formyltetrahydrofolate cyclo-ligase family.</text>
</comment>
<dbReference type="PANTHER" id="PTHR23407">
    <property type="entry name" value="ATPASE INHIBITOR/5-FORMYLTETRAHYDROFOLATE CYCLO-LIGASE"/>
    <property type="match status" value="1"/>
</dbReference>
<keyword evidence="4" id="KW-0460">Magnesium</keyword>
<name>A0ABS8D3K2_9NEIS</name>
<evidence type="ECO:0000313" key="6">
    <source>
        <dbReference type="Proteomes" id="UP001165395"/>
    </source>
</evidence>
<reference evidence="5" key="1">
    <citation type="submission" date="2021-10" db="EMBL/GenBank/DDBJ databases">
        <title>The complete genome sequence of Leeia sp. TBRC 13508.</title>
        <authorList>
            <person name="Charoenyingcharoen P."/>
            <person name="Yukphan P."/>
        </authorList>
    </citation>
    <scope>NUCLEOTIDE SEQUENCE</scope>
    <source>
        <strain evidence="5">TBRC 13508</strain>
    </source>
</reference>
<dbReference type="GO" id="GO:0030272">
    <property type="term" value="F:5-formyltetrahydrofolate cyclo-ligase activity"/>
    <property type="evidence" value="ECO:0007669"/>
    <property type="project" value="UniProtKB-EC"/>
</dbReference>
<dbReference type="Pfam" id="PF01812">
    <property type="entry name" value="5-FTHF_cyc-lig"/>
    <property type="match status" value="1"/>
</dbReference>
<proteinExistence type="inferred from homology"/>
<comment type="catalytic activity">
    <reaction evidence="4">
        <text>(6S)-5-formyl-5,6,7,8-tetrahydrofolate + ATP = (6R)-5,10-methenyltetrahydrofolate + ADP + phosphate</text>
        <dbReference type="Rhea" id="RHEA:10488"/>
        <dbReference type="ChEBI" id="CHEBI:30616"/>
        <dbReference type="ChEBI" id="CHEBI:43474"/>
        <dbReference type="ChEBI" id="CHEBI:57455"/>
        <dbReference type="ChEBI" id="CHEBI:57457"/>
        <dbReference type="ChEBI" id="CHEBI:456216"/>
        <dbReference type="EC" id="6.3.3.2"/>
    </reaction>
</comment>
<dbReference type="InterPro" id="IPR024185">
    <property type="entry name" value="FTHF_cligase-like_sf"/>
</dbReference>
<evidence type="ECO:0000256" key="2">
    <source>
        <dbReference type="ARBA" id="ARBA00022741"/>
    </source>
</evidence>
<dbReference type="PIRSF" id="PIRSF006806">
    <property type="entry name" value="FTHF_cligase"/>
    <property type="match status" value="1"/>
</dbReference>
<keyword evidence="6" id="KW-1185">Reference proteome</keyword>
<keyword evidence="3 4" id="KW-0067">ATP-binding</keyword>
<dbReference type="SUPFAM" id="SSF100950">
    <property type="entry name" value="NagB/RpiA/CoA transferase-like"/>
    <property type="match status" value="1"/>
</dbReference>
<sequence length="195" mass="22954">MSQDKQAIRRSIRRLRKTITPLVRKQAAKAALKFCRKYIPLLKAKRIAFYWPMADEFDVLPMLTFWEEQGKACYLPVVPKNGRRLWFVRKDSRTRWKNNRFGIPEPIHPERIRAEQLDVVLVPLMGIDQYGFRLGMGGGFYDTSIACRRLRNMTRPKLIGVAYELQKVNHLEADPWDIRMDALVSEKEFSVFPKN</sequence>
<evidence type="ECO:0000256" key="1">
    <source>
        <dbReference type="ARBA" id="ARBA00010638"/>
    </source>
</evidence>
<dbReference type="RefSeq" id="WP_227178810.1">
    <property type="nucleotide sequence ID" value="NZ_JAJBZT010000002.1"/>
</dbReference>
<dbReference type="InterPro" id="IPR002698">
    <property type="entry name" value="FTHF_cligase"/>
</dbReference>
<evidence type="ECO:0000256" key="3">
    <source>
        <dbReference type="ARBA" id="ARBA00022840"/>
    </source>
</evidence>
<dbReference type="Gene3D" id="3.40.50.10420">
    <property type="entry name" value="NagB/RpiA/CoA transferase-like"/>
    <property type="match status" value="1"/>
</dbReference>
<dbReference type="Proteomes" id="UP001165395">
    <property type="component" value="Unassembled WGS sequence"/>
</dbReference>
<organism evidence="5 6">
    <name type="scientific">Leeia speluncae</name>
    <dbReference type="NCBI Taxonomy" id="2884804"/>
    <lineage>
        <taxon>Bacteria</taxon>
        <taxon>Pseudomonadati</taxon>
        <taxon>Pseudomonadota</taxon>
        <taxon>Betaproteobacteria</taxon>
        <taxon>Neisseriales</taxon>
        <taxon>Leeiaceae</taxon>
        <taxon>Leeia</taxon>
    </lineage>
</organism>
<dbReference type="EMBL" id="JAJBZT010000002">
    <property type="protein sequence ID" value="MCB6182755.1"/>
    <property type="molecule type" value="Genomic_DNA"/>
</dbReference>
<evidence type="ECO:0000313" key="5">
    <source>
        <dbReference type="EMBL" id="MCB6182755.1"/>
    </source>
</evidence>